<evidence type="ECO:0000313" key="1">
    <source>
        <dbReference type="EMBL" id="WGI36459.1"/>
    </source>
</evidence>
<gene>
    <name evidence="1" type="ORF">QEG99_03270</name>
</gene>
<reference evidence="1" key="1">
    <citation type="submission" date="2023-04" db="EMBL/GenBank/DDBJ databases">
        <title>Completed genome of Mycoplasma lagogenitalium type strain 12MS.</title>
        <authorList>
            <person name="Spergser J."/>
        </authorList>
    </citation>
    <scope>NUCLEOTIDE SEQUENCE</scope>
    <source>
        <strain evidence="1">12MS</strain>
    </source>
</reference>
<proteinExistence type="predicted"/>
<evidence type="ECO:0000313" key="2">
    <source>
        <dbReference type="Proteomes" id="UP001179842"/>
    </source>
</evidence>
<sequence>MEKYKKLKKYLENFDIDLDSALESNFIYNIKNLKEIKNPEEFGKYLNEKHKNKWSLLLKLDEVRKINEENYFMAIVYDEDVNDYVWTYYTPNKAATFYLPIAKNIFNETEFKEIEEILKGGENERHWRANMNELSKTITLMNKCYRKGEALREIILNLFLYFGLQVDKSRIENTLEPQQIELIDIEEVRKLMRDLDAISESYFLDRFNKIKEEEPSNIYVKKLEKAFADLNK</sequence>
<protein>
    <submittedName>
        <fullName evidence="1">Uncharacterized protein</fullName>
    </submittedName>
</protein>
<dbReference type="Proteomes" id="UP001179842">
    <property type="component" value="Chromosome"/>
</dbReference>
<name>A0ABY8LT89_9BACT</name>
<dbReference type="EMBL" id="CP122979">
    <property type="protein sequence ID" value="WGI36459.1"/>
    <property type="molecule type" value="Genomic_DNA"/>
</dbReference>
<dbReference type="RefSeq" id="WP_280101760.1">
    <property type="nucleotide sequence ID" value="NZ_CP122979.1"/>
</dbReference>
<organism evidence="1 2">
    <name type="scientific">Mesomycoplasma lagogenitalium</name>
    <dbReference type="NCBI Taxonomy" id="171286"/>
    <lineage>
        <taxon>Bacteria</taxon>
        <taxon>Bacillati</taxon>
        <taxon>Mycoplasmatota</taxon>
        <taxon>Mycoplasmoidales</taxon>
        <taxon>Metamycoplasmataceae</taxon>
        <taxon>Mesomycoplasma</taxon>
    </lineage>
</organism>
<accession>A0ABY8LT89</accession>
<keyword evidence="2" id="KW-1185">Reference proteome</keyword>